<dbReference type="PRINTS" id="PR00080">
    <property type="entry name" value="SDRFAMILY"/>
</dbReference>
<dbReference type="PATRIC" id="fig|1395513.3.peg.2794"/>
<dbReference type="GO" id="GO:0016616">
    <property type="term" value="F:oxidoreductase activity, acting on the CH-OH group of donors, NAD or NADP as acceptor"/>
    <property type="evidence" value="ECO:0007669"/>
    <property type="project" value="TreeGrafter"/>
</dbReference>
<dbReference type="GO" id="GO:0030497">
    <property type="term" value="P:fatty acid elongation"/>
    <property type="evidence" value="ECO:0007669"/>
    <property type="project" value="TreeGrafter"/>
</dbReference>
<comment type="caution">
    <text evidence="4">The sequence shown here is derived from an EMBL/GenBank/DDBJ whole genome shotgun (WGS) entry which is preliminary data.</text>
</comment>
<dbReference type="FunFam" id="3.40.50.720:FF:000084">
    <property type="entry name" value="Short-chain dehydrogenase reductase"/>
    <property type="match status" value="1"/>
</dbReference>
<dbReference type="EMBL" id="AWTC01000014">
    <property type="protein sequence ID" value="EST11028.1"/>
    <property type="molecule type" value="Genomic_DNA"/>
</dbReference>
<keyword evidence="5" id="KW-1185">Reference proteome</keyword>
<dbReference type="AlphaFoldDB" id="V6IV09"/>
<dbReference type="InterPro" id="IPR002347">
    <property type="entry name" value="SDR_fam"/>
</dbReference>
<dbReference type="Gene3D" id="3.40.50.720">
    <property type="entry name" value="NAD(P)-binding Rossmann-like Domain"/>
    <property type="match status" value="1"/>
</dbReference>
<evidence type="ECO:0000259" key="3">
    <source>
        <dbReference type="SMART" id="SM00822"/>
    </source>
</evidence>
<reference evidence="4 5" key="1">
    <citation type="journal article" date="2013" name="Genome Announc.">
        <title>Genome Sequence of Sporolactobacillus laevolacticus DSM442, an Efficient Polymer-Grade D-Lactate Producer from Agricultural Waste Cottonseed as a Nitrogen Source.</title>
        <authorList>
            <person name="Wang H."/>
            <person name="Wang L."/>
            <person name="Ju J."/>
            <person name="Yu B."/>
            <person name="Ma Y."/>
        </authorList>
    </citation>
    <scope>NUCLEOTIDE SEQUENCE [LARGE SCALE GENOMIC DNA]</scope>
    <source>
        <strain evidence="4 5">DSM 442</strain>
    </source>
</reference>
<evidence type="ECO:0000256" key="2">
    <source>
        <dbReference type="ARBA" id="ARBA00023002"/>
    </source>
</evidence>
<dbReference type="STRING" id="1395513.P343_13790"/>
<dbReference type="Proteomes" id="UP000018296">
    <property type="component" value="Unassembled WGS sequence"/>
</dbReference>
<evidence type="ECO:0000313" key="4">
    <source>
        <dbReference type="EMBL" id="EST11028.1"/>
    </source>
</evidence>
<keyword evidence="2" id="KW-0560">Oxidoreductase</keyword>
<dbReference type="PANTHER" id="PTHR42760:SF40">
    <property type="entry name" value="3-OXOACYL-[ACYL-CARRIER-PROTEIN] REDUCTASE, CHLOROPLASTIC"/>
    <property type="match status" value="1"/>
</dbReference>
<dbReference type="PANTHER" id="PTHR42760">
    <property type="entry name" value="SHORT-CHAIN DEHYDROGENASES/REDUCTASES FAMILY MEMBER"/>
    <property type="match status" value="1"/>
</dbReference>
<dbReference type="GO" id="GO:0008206">
    <property type="term" value="P:bile acid metabolic process"/>
    <property type="evidence" value="ECO:0007669"/>
    <property type="project" value="UniProtKB-ARBA"/>
</dbReference>
<dbReference type="InterPro" id="IPR057326">
    <property type="entry name" value="KR_dom"/>
</dbReference>
<dbReference type="Pfam" id="PF13561">
    <property type="entry name" value="adh_short_C2"/>
    <property type="match status" value="1"/>
</dbReference>
<gene>
    <name evidence="4" type="ORF">P343_13790</name>
</gene>
<dbReference type="PRINTS" id="PR00081">
    <property type="entry name" value="GDHRDH"/>
</dbReference>
<protein>
    <submittedName>
        <fullName evidence="4">3-oxoacyl-ACP reductase</fullName>
    </submittedName>
</protein>
<dbReference type="SMART" id="SM00822">
    <property type="entry name" value="PKS_KR"/>
    <property type="match status" value="1"/>
</dbReference>
<accession>V6IV09</accession>
<feature type="domain" description="Ketoreductase" evidence="3">
    <location>
        <begin position="5"/>
        <end position="190"/>
    </location>
</feature>
<evidence type="ECO:0000256" key="1">
    <source>
        <dbReference type="ARBA" id="ARBA00006484"/>
    </source>
</evidence>
<organism evidence="4 5">
    <name type="scientific">Sporolactobacillus laevolacticus DSM 442</name>
    <dbReference type="NCBI Taxonomy" id="1395513"/>
    <lineage>
        <taxon>Bacteria</taxon>
        <taxon>Bacillati</taxon>
        <taxon>Bacillota</taxon>
        <taxon>Bacilli</taxon>
        <taxon>Bacillales</taxon>
        <taxon>Sporolactobacillaceae</taxon>
        <taxon>Sporolactobacillus</taxon>
    </lineage>
</organism>
<dbReference type="RefSeq" id="WP_023510991.1">
    <property type="nucleotide sequence ID" value="NZ_AWTC01000014.1"/>
</dbReference>
<dbReference type="SUPFAM" id="SSF51735">
    <property type="entry name" value="NAD(P)-binding Rossmann-fold domains"/>
    <property type="match status" value="1"/>
</dbReference>
<sequence length="250" mass="26410">MKKKRVAIITGGSSGIGYAIAKKMVENQVDVTILGRKQIALKEAAFRLENNVHWIQADVGNRPDVELAINSVVERTGSIDILVNNAGSGKAITTQTPLLEAESVWNEVNDANLKGAFLMTMAVAPFLKRPSGRIINISSIGAFTGGSSAGGLAYAASKSGLHGLTFASARELSIDGITVNAIAPGLITETNFFNGQLTDERVNRTVTQIPVGRAGKPDDIASAVWYLASPDASFINGEILNVNGGWLFGR</sequence>
<proteinExistence type="inferred from homology"/>
<dbReference type="InterPro" id="IPR036291">
    <property type="entry name" value="NAD(P)-bd_dom_sf"/>
</dbReference>
<dbReference type="eggNOG" id="COG1028">
    <property type="taxonomic scope" value="Bacteria"/>
</dbReference>
<comment type="similarity">
    <text evidence="1">Belongs to the short-chain dehydrogenases/reductases (SDR) family.</text>
</comment>
<dbReference type="CDD" id="cd05233">
    <property type="entry name" value="SDR_c"/>
    <property type="match status" value="1"/>
</dbReference>
<name>V6IV09_9BACL</name>
<evidence type="ECO:0000313" key="5">
    <source>
        <dbReference type="Proteomes" id="UP000018296"/>
    </source>
</evidence>